<dbReference type="InterPro" id="IPR036866">
    <property type="entry name" value="RibonucZ/Hydroxyglut_hydro"/>
</dbReference>
<proteinExistence type="predicted"/>
<accession>A0AAN7BP40</accession>
<comment type="caution">
    <text evidence="2">The sequence shown here is derived from an EMBL/GenBank/DDBJ whole genome shotgun (WGS) entry which is preliminary data.</text>
</comment>
<name>A0AAN7BP40_9PEZI</name>
<sequence length="334" mass="36381">MAVAIQNLNGDASFLLTFEPVNEVGTRDSGSFSTAKPFRILLDPYIVESSACISSLLDIPEPDVVIVSQHRIDHCNEATLRQLPATGTKTIILADSSSARTIKSWKYFEKGRIYTIPEWETPGGSHAGNRPTVLRVGVPPLGYGEPGEMTISLIPQKHNFSNSGLHNAIGITYRPPPTPLLSSPQRRSPLRPHSSHHHLRSAYITTPLPCHTTSTSDNPPPTPSTIKTTTSHRSLRSVRSALSLKSPPKKNCSPSTHDRPLSIIYAPHGIHYSSVHNYVTTHLISEAALPLTALIHPFDSLEQPWWLGGNVLLGAPSGSEIATRLAAKVWIDAH</sequence>
<reference evidence="2" key="1">
    <citation type="journal article" date="2023" name="Mol. Phylogenet. Evol.">
        <title>Genome-scale phylogeny and comparative genomics of the fungal order Sordariales.</title>
        <authorList>
            <person name="Hensen N."/>
            <person name="Bonometti L."/>
            <person name="Westerberg I."/>
            <person name="Brannstrom I.O."/>
            <person name="Guillou S."/>
            <person name="Cros-Aarteil S."/>
            <person name="Calhoun S."/>
            <person name="Haridas S."/>
            <person name="Kuo A."/>
            <person name="Mondo S."/>
            <person name="Pangilinan J."/>
            <person name="Riley R."/>
            <person name="LaButti K."/>
            <person name="Andreopoulos B."/>
            <person name="Lipzen A."/>
            <person name="Chen C."/>
            <person name="Yan M."/>
            <person name="Daum C."/>
            <person name="Ng V."/>
            <person name="Clum A."/>
            <person name="Steindorff A."/>
            <person name="Ohm R.A."/>
            <person name="Martin F."/>
            <person name="Silar P."/>
            <person name="Natvig D.O."/>
            <person name="Lalanne C."/>
            <person name="Gautier V."/>
            <person name="Ament-Velasquez S.L."/>
            <person name="Kruys A."/>
            <person name="Hutchinson M.I."/>
            <person name="Powell A.J."/>
            <person name="Barry K."/>
            <person name="Miller A.N."/>
            <person name="Grigoriev I.V."/>
            <person name="Debuchy R."/>
            <person name="Gladieux P."/>
            <person name="Hiltunen Thoren M."/>
            <person name="Johannesson H."/>
        </authorList>
    </citation>
    <scope>NUCLEOTIDE SEQUENCE</scope>
    <source>
        <strain evidence="2">CBS 990.96</strain>
    </source>
</reference>
<dbReference type="Proteomes" id="UP001301958">
    <property type="component" value="Unassembled WGS sequence"/>
</dbReference>
<evidence type="ECO:0000256" key="1">
    <source>
        <dbReference type="SAM" id="MobiDB-lite"/>
    </source>
</evidence>
<feature type="region of interest" description="Disordered" evidence="1">
    <location>
        <begin position="176"/>
        <end position="236"/>
    </location>
</feature>
<organism evidence="2 3">
    <name type="scientific">Podospora fimiseda</name>
    <dbReference type="NCBI Taxonomy" id="252190"/>
    <lineage>
        <taxon>Eukaryota</taxon>
        <taxon>Fungi</taxon>
        <taxon>Dikarya</taxon>
        <taxon>Ascomycota</taxon>
        <taxon>Pezizomycotina</taxon>
        <taxon>Sordariomycetes</taxon>
        <taxon>Sordariomycetidae</taxon>
        <taxon>Sordariales</taxon>
        <taxon>Podosporaceae</taxon>
        <taxon>Podospora</taxon>
    </lineage>
</organism>
<feature type="non-terminal residue" evidence="2">
    <location>
        <position position="334"/>
    </location>
</feature>
<dbReference type="EMBL" id="MU865339">
    <property type="protein sequence ID" value="KAK4226919.1"/>
    <property type="molecule type" value="Genomic_DNA"/>
</dbReference>
<dbReference type="AlphaFoldDB" id="A0AAN7BP40"/>
<dbReference type="PANTHER" id="PTHR36142:SF5">
    <property type="entry name" value="METALLO-BETA-LACTAMASE DOMAIN-CONTAINING PROTEIN"/>
    <property type="match status" value="1"/>
</dbReference>
<evidence type="ECO:0000313" key="3">
    <source>
        <dbReference type="Proteomes" id="UP001301958"/>
    </source>
</evidence>
<dbReference type="Gene3D" id="3.60.15.10">
    <property type="entry name" value="Ribonuclease Z/Hydroxyacylglutathione hydrolase-like"/>
    <property type="match status" value="1"/>
</dbReference>
<reference evidence="2" key="2">
    <citation type="submission" date="2023-05" db="EMBL/GenBank/DDBJ databases">
        <authorList>
            <consortium name="Lawrence Berkeley National Laboratory"/>
            <person name="Steindorff A."/>
            <person name="Hensen N."/>
            <person name="Bonometti L."/>
            <person name="Westerberg I."/>
            <person name="Brannstrom I.O."/>
            <person name="Guillou S."/>
            <person name="Cros-Aarteil S."/>
            <person name="Calhoun S."/>
            <person name="Haridas S."/>
            <person name="Kuo A."/>
            <person name="Mondo S."/>
            <person name="Pangilinan J."/>
            <person name="Riley R."/>
            <person name="Labutti K."/>
            <person name="Andreopoulos B."/>
            <person name="Lipzen A."/>
            <person name="Chen C."/>
            <person name="Yanf M."/>
            <person name="Daum C."/>
            <person name="Ng V."/>
            <person name="Clum A."/>
            <person name="Ohm R."/>
            <person name="Martin F."/>
            <person name="Silar P."/>
            <person name="Natvig D."/>
            <person name="Lalanne C."/>
            <person name="Gautier V."/>
            <person name="Ament-Velasquez S.L."/>
            <person name="Kruys A."/>
            <person name="Hutchinson M.I."/>
            <person name="Powell A.J."/>
            <person name="Barry K."/>
            <person name="Miller A.N."/>
            <person name="Grigoriev I.V."/>
            <person name="Debuchy R."/>
            <person name="Gladieux P."/>
            <person name="Thoren M.H."/>
            <person name="Johannesson H."/>
        </authorList>
    </citation>
    <scope>NUCLEOTIDE SEQUENCE</scope>
    <source>
        <strain evidence="2">CBS 990.96</strain>
    </source>
</reference>
<gene>
    <name evidence="2" type="ORF">QBC38DRAFT_347085</name>
</gene>
<feature type="compositionally biased region" description="Basic residues" evidence="1">
    <location>
        <begin position="188"/>
        <end position="200"/>
    </location>
</feature>
<dbReference type="PANTHER" id="PTHR36142">
    <property type="entry name" value="METALLO-HYDROLASE/OXIDOREDUCTASE SUPERFAMILY PROTEIN"/>
    <property type="match status" value="1"/>
</dbReference>
<evidence type="ECO:0000313" key="2">
    <source>
        <dbReference type="EMBL" id="KAK4226919.1"/>
    </source>
</evidence>
<feature type="compositionally biased region" description="Low complexity" evidence="1">
    <location>
        <begin position="224"/>
        <end position="236"/>
    </location>
</feature>
<keyword evidence="3" id="KW-1185">Reference proteome</keyword>
<protein>
    <submittedName>
        <fullName evidence="2">Uncharacterized protein</fullName>
    </submittedName>
</protein>